<name>A0ABV1MXV0_9BACI</name>
<accession>A0ABV1MXV0</accession>
<keyword evidence="3" id="KW-1185">Reference proteome</keyword>
<evidence type="ECO:0000313" key="3">
    <source>
        <dbReference type="Proteomes" id="UP001478862"/>
    </source>
</evidence>
<evidence type="ECO:0000313" key="2">
    <source>
        <dbReference type="EMBL" id="MEQ6357301.1"/>
    </source>
</evidence>
<feature type="transmembrane region" description="Helical" evidence="1">
    <location>
        <begin position="6"/>
        <end position="26"/>
    </location>
</feature>
<dbReference type="EMBL" id="JBEGDG010000024">
    <property type="protein sequence ID" value="MEQ6357301.1"/>
    <property type="molecule type" value="Genomic_DNA"/>
</dbReference>
<keyword evidence="1" id="KW-0812">Transmembrane</keyword>
<organism evidence="2 3">
    <name type="scientific">Lysinibacillus zambalensis</name>
    <dbReference type="NCBI Taxonomy" id="3160866"/>
    <lineage>
        <taxon>Bacteria</taxon>
        <taxon>Bacillati</taxon>
        <taxon>Bacillota</taxon>
        <taxon>Bacilli</taxon>
        <taxon>Bacillales</taxon>
        <taxon>Bacillaceae</taxon>
        <taxon>Lysinibacillus</taxon>
    </lineage>
</organism>
<keyword evidence="1" id="KW-1133">Transmembrane helix</keyword>
<proteinExistence type="predicted"/>
<feature type="transmembrane region" description="Helical" evidence="1">
    <location>
        <begin position="57"/>
        <end position="79"/>
    </location>
</feature>
<dbReference type="Proteomes" id="UP001478862">
    <property type="component" value="Unassembled WGS sequence"/>
</dbReference>
<dbReference type="RefSeq" id="WP_349661666.1">
    <property type="nucleotide sequence ID" value="NZ_JBEGDG010000024.1"/>
</dbReference>
<reference evidence="2 3" key="1">
    <citation type="submission" date="2024-06" db="EMBL/GenBank/DDBJ databases">
        <title>Lysinibacillus zambalefons sp. nov., a Novel Firmicute Isolated from the Poon Bato Zambales Hyperalkaline Spring.</title>
        <authorList>
            <person name="Aja J.A."/>
            <person name="Lazaro J.E.H."/>
            <person name="Llorin L.D."/>
            <person name="Lim K.R."/>
            <person name="Teodosio J."/>
            <person name="Dalisay D.S."/>
        </authorList>
    </citation>
    <scope>NUCLEOTIDE SEQUENCE [LARGE SCALE GENOMIC DNA]</scope>
    <source>
        <strain evidence="2 3">M3</strain>
    </source>
</reference>
<feature type="transmembrane region" description="Helical" evidence="1">
    <location>
        <begin position="33"/>
        <end position="51"/>
    </location>
</feature>
<evidence type="ECO:0008006" key="4">
    <source>
        <dbReference type="Google" id="ProtNLM"/>
    </source>
</evidence>
<keyword evidence="1" id="KW-0472">Membrane</keyword>
<gene>
    <name evidence="2" type="ORF">ABNX05_22050</name>
</gene>
<sequence>MDKDILIPIAIGFFANVVVFGISMLVVKNKRKAAKITLIFLGINVLMSFLIGSWGGLGLLVISFGMLIVSICLYLYIYIERSFKKSV</sequence>
<protein>
    <recommendedName>
        <fullName evidence="4">ABC transporter permease</fullName>
    </recommendedName>
</protein>
<comment type="caution">
    <text evidence="2">The sequence shown here is derived from an EMBL/GenBank/DDBJ whole genome shotgun (WGS) entry which is preliminary data.</text>
</comment>
<evidence type="ECO:0000256" key="1">
    <source>
        <dbReference type="SAM" id="Phobius"/>
    </source>
</evidence>